<dbReference type="PANTHER" id="PTHR47972">
    <property type="entry name" value="KINESIN-LIKE PROTEIN KLP-3"/>
    <property type="match status" value="1"/>
</dbReference>
<feature type="domain" description="Kinesin motor" evidence="7">
    <location>
        <begin position="175"/>
        <end position="613"/>
    </location>
</feature>
<evidence type="ECO:0000313" key="8">
    <source>
        <dbReference type="EnsemblMetazoa" id="CLYHEMP020025.1"/>
    </source>
</evidence>
<dbReference type="PROSITE" id="PS50067">
    <property type="entry name" value="KINESIN_MOTOR_2"/>
    <property type="match status" value="1"/>
</dbReference>
<dbReference type="AlphaFoldDB" id="A0A7M5X9I1"/>
<reference evidence="8" key="1">
    <citation type="submission" date="2021-01" db="UniProtKB">
        <authorList>
            <consortium name="EnsemblMetazoa"/>
        </authorList>
    </citation>
    <scope>IDENTIFICATION</scope>
</reference>
<accession>A0A7M5X9I1</accession>
<dbReference type="Gene3D" id="3.40.850.10">
    <property type="entry name" value="Kinesin motor domain"/>
    <property type="match status" value="1"/>
</dbReference>
<dbReference type="PANTHER" id="PTHR47972:SF63">
    <property type="entry name" value="KINESIN FAMILY MEMBER 25"/>
    <property type="match status" value="1"/>
</dbReference>
<dbReference type="PRINTS" id="PR00380">
    <property type="entry name" value="KINESINHEAVY"/>
</dbReference>
<evidence type="ECO:0000313" key="9">
    <source>
        <dbReference type="Proteomes" id="UP000594262"/>
    </source>
</evidence>
<keyword evidence="3 5" id="KW-0067">ATP-binding</keyword>
<dbReference type="InterPro" id="IPR027417">
    <property type="entry name" value="P-loop_NTPase"/>
</dbReference>
<keyword evidence="5" id="KW-0505">Motor protein</keyword>
<dbReference type="GO" id="GO:0005524">
    <property type="term" value="F:ATP binding"/>
    <property type="evidence" value="ECO:0007669"/>
    <property type="project" value="UniProtKB-UniRule"/>
</dbReference>
<evidence type="ECO:0000256" key="1">
    <source>
        <dbReference type="ARBA" id="ARBA00004245"/>
    </source>
</evidence>
<feature type="binding site" evidence="5">
    <location>
        <begin position="273"/>
        <end position="280"/>
    </location>
    <ligand>
        <name>ATP</name>
        <dbReference type="ChEBI" id="CHEBI:30616"/>
    </ligand>
</feature>
<evidence type="ECO:0000256" key="5">
    <source>
        <dbReference type="PROSITE-ProRule" id="PRU00283"/>
    </source>
</evidence>
<dbReference type="SMART" id="SM00129">
    <property type="entry name" value="KISc"/>
    <property type="match status" value="1"/>
</dbReference>
<dbReference type="SUPFAM" id="SSF52540">
    <property type="entry name" value="P-loop containing nucleoside triphosphate hydrolases"/>
    <property type="match status" value="1"/>
</dbReference>
<dbReference type="Proteomes" id="UP000594262">
    <property type="component" value="Unplaced"/>
</dbReference>
<dbReference type="InterPro" id="IPR027640">
    <property type="entry name" value="Kinesin-like_fam"/>
</dbReference>
<keyword evidence="4" id="KW-0206">Cytoskeleton</keyword>
<organism evidence="8 9">
    <name type="scientific">Clytia hemisphaerica</name>
    <dbReference type="NCBI Taxonomy" id="252671"/>
    <lineage>
        <taxon>Eukaryota</taxon>
        <taxon>Metazoa</taxon>
        <taxon>Cnidaria</taxon>
        <taxon>Hydrozoa</taxon>
        <taxon>Hydroidolina</taxon>
        <taxon>Leptothecata</taxon>
        <taxon>Obeliida</taxon>
        <taxon>Clytiidae</taxon>
        <taxon>Clytia</taxon>
    </lineage>
</organism>
<dbReference type="GO" id="GO:0015630">
    <property type="term" value="C:microtubule cytoskeleton"/>
    <property type="evidence" value="ECO:0007669"/>
    <property type="project" value="TreeGrafter"/>
</dbReference>
<evidence type="ECO:0000256" key="4">
    <source>
        <dbReference type="ARBA" id="ARBA00023212"/>
    </source>
</evidence>
<evidence type="ECO:0000256" key="6">
    <source>
        <dbReference type="SAM" id="MobiDB-lite"/>
    </source>
</evidence>
<dbReference type="Pfam" id="PF00225">
    <property type="entry name" value="Kinesin"/>
    <property type="match status" value="2"/>
</dbReference>
<dbReference type="RefSeq" id="XP_066915020.1">
    <property type="nucleotide sequence ID" value="XM_067058919.1"/>
</dbReference>
<feature type="compositionally biased region" description="Polar residues" evidence="6">
    <location>
        <begin position="433"/>
        <end position="449"/>
    </location>
</feature>
<feature type="compositionally biased region" description="Polar residues" evidence="6">
    <location>
        <begin position="475"/>
        <end position="499"/>
    </location>
</feature>
<dbReference type="InterPro" id="IPR036961">
    <property type="entry name" value="Kinesin_motor_dom_sf"/>
</dbReference>
<feature type="compositionally biased region" description="Low complexity" evidence="6">
    <location>
        <begin position="452"/>
        <end position="469"/>
    </location>
</feature>
<evidence type="ECO:0000259" key="7">
    <source>
        <dbReference type="PROSITE" id="PS50067"/>
    </source>
</evidence>
<sequence>MLANMNKMMMEKVKSFQQQLRSRDERIVALETENAMLYLKLAQCQCQLRDSKQEATYHAEIKREDEKLRYELREKLFAAQDDLTKLRNQFNTTREQIKRLPLELKNSISFDDVIKQAGGSSIMKNLSTEHTLSTEQLQDKLLQAERARDEAMRKTNMERLRRRTLHNTLVELRGNIRVHCRVRPLLAALDSNGDGRLLGLPKTQSEKIVEVMDEETLLFNQLNANNSSSNKAKTFEYERVYKPNDDQTMIFADVAPLLTSLLDGYNVCIMAYGQTGSGKTHTMVGDHSLYNDLPDNEEEYKEGIIPRSAKEIIRLMKERGSATESYSLEISVFEVYNNEINDLLARDDAKTIKHAVFSANDGSQEIPSLVSQPVSSAREVIDYVTYGMRHRHEDSTKVHAHSSRSHLIVQLNLFQTNMASSATTPLDERSDETSPALSPSVGRSKQIGTSIPVRSRSPAPRYSRSPVPSRKAHSRSSTPVSRSQELVSPTSSTTNNESQTKNTTKTITRTIKTKLQLVDLAGSECVGMSGVTGSALRETSNINKSLSALADVLQALSENQNHIPYRNTKLTHILQDTIGGDSKLLVMLCVSPVQKYTTETSQCLAFGSRTRQVARGPAKKRRPTGFNLDIPLWSSTESLHSRSSSSSIPRASNPRR</sequence>
<feature type="region of interest" description="Disordered" evidence="6">
    <location>
        <begin position="422"/>
        <end position="505"/>
    </location>
</feature>
<dbReference type="GeneID" id="136802206"/>
<keyword evidence="2 5" id="KW-0547">Nucleotide-binding</keyword>
<dbReference type="EnsemblMetazoa" id="CLYHEMT020025.1">
    <property type="protein sequence ID" value="CLYHEMP020025.1"/>
    <property type="gene ID" value="CLYHEMG020025"/>
</dbReference>
<dbReference type="OrthoDB" id="3176171at2759"/>
<comment type="subcellular location">
    <subcellularLocation>
        <location evidence="1">Cytoplasm</location>
        <location evidence="1">Cytoskeleton</location>
    </subcellularLocation>
</comment>
<keyword evidence="9" id="KW-1185">Reference proteome</keyword>
<comment type="similarity">
    <text evidence="5">Belongs to the TRAFAC class myosin-kinesin ATPase superfamily. Kinesin family.</text>
</comment>
<evidence type="ECO:0000256" key="3">
    <source>
        <dbReference type="ARBA" id="ARBA00022840"/>
    </source>
</evidence>
<dbReference type="GO" id="GO:0003777">
    <property type="term" value="F:microtubule motor activity"/>
    <property type="evidence" value="ECO:0007669"/>
    <property type="project" value="InterPro"/>
</dbReference>
<name>A0A7M5X9I1_9CNID</name>
<proteinExistence type="inferred from homology"/>
<dbReference type="InterPro" id="IPR001752">
    <property type="entry name" value="Kinesin_motor_dom"/>
</dbReference>
<feature type="region of interest" description="Disordered" evidence="6">
    <location>
        <begin position="636"/>
        <end position="656"/>
    </location>
</feature>
<protein>
    <recommendedName>
        <fullName evidence="7">Kinesin motor domain-containing protein</fullName>
    </recommendedName>
</protein>
<dbReference type="GO" id="GO:0008017">
    <property type="term" value="F:microtubule binding"/>
    <property type="evidence" value="ECO:0007669"/>
    <property type="project" value="InterPro"/>
</dbReference>
<dbReference type="GO" id="GO:0007018">
    <property type="term" value="P:microtubule-based movement"/>
    <property type="evidence" value="ECO:0007669"/>
    <property type="project" value="InterPro"/>
</dbReference>
<keyword evidence="4" id="KW-0963">Cytoplasm</keyword>
<evidence type="ECO:0000256" key="2">
    <source>
        <dbReference type="ARBA" id="ARBA00022741"/>
    </source>
</evidence>